<comment type="catalytic activity">
    <reaction evidence="6">
        <text>D-tagatofuranose 6-phosphate + ATP = D-tagatofuranose 1,6-bisphosphate + ADP + H(+)</text>
        <dbReference type="Rhea" id="RHEA:12420"/>
        <dbReference type="ChEBI" id="CHEBI:15378"/>
        <dbReference type="ChEBI" id="CHEBI:30616"/>
        <dbReference type="ChEBI" id="CHEBI:58694"/>
        <dbReference type="ChEBI" id="CHEBI:58695"/>
        <dbReference type="ChEBI" id="CHEBI:456216"/>
        <dbReference type="EC" id="2.7.1.144"/>
    </reaction>
</comment>
<dbReference type="GO" id="GO:0008443">
    <property type="term" value="F:phosphofructokinase activity"/>
    <property type="evidence" value="ECO:0007669"/>
    <property type="project" value="UniProtKB-ARBA"/>
</dbReference>
<dbReference type="PANTHER" id="PTHR46566:SF2">
    <property type="entry name" value="ATP-DEPENDENT 6-PHOSPHOFRUCTOKINASE ISOZYME 2"/>
    <property type="match status" value="1"/>
</dbReference>
<keyword evidence="5 6" id="KW-0067">ATP-binding</keyword>
<dbReference type="InterPro" id="IPR011611">
    <property type="entry name" value="PfkB_dom"/>
</dbReference>
<evidence type="ECO:0000256" key="6">
    <source>
        <dbReference type="PIRNR" id="PIRNR000535"/>
    </source>
</evidence>
<dbReference type="GO" id="GO:0044281">
    <property type="term" value="P:small molecule metabolic process"/>
    <property type="evidence" value="ECO:0007669"/>
    <property type="project" value="UniProtKB-ARBA"/>
</dbReference>
<comment type="pathway">
    <text evidence="6">Carbohydrate metabolism; D-tagatose 6-phosphate degradation; D-glyceraldehyde 3-phosphate and glycerone phosphate from D-tagatose 6-phosphate: step 1/2.</text>
</comment>
<dbReference type="RefSeq" id="WP_170917305.1">
    <property type="nucleotide sequence ID" value="NZ_FUZT01000003.1"/>
</dbReference>
<dbReference type="Gene3D" id="3.40.1190.20">
    <property type="match status" value="1"/>
</dbReference>
<evidence type="ECO:0000256" key="5">
    <source>
        <dbReference type="ARBA" id="ARBA00022840"/>
    </source>
</evidence>
<dbReference type="EC" id="2.7.1.144" evidence="6"/>
<dbReference type="GO" id="GO:0005988">
    <property type="term" value="P:lactose metabolic process"/>
    <property type="evidence" value="ECO:0007669"/>
    <property type="project" value="UniProtKB-KW"/>
</dbReference>
<accession>A0A1T5JTU8</accession>
<dbReference type="InterPro" id="IPR017583">
    <property type="entry name" value="Tagatose/fructose_Pkinase"/>
</dbReference>
<evidence type="ECO:0000259" key="7">
    <source>
        <dbReference type="Pfam" id="PF00294"/>
    </source>
</evidence>
<dbReference type="NCBIfam" id="TIGR03168">
    <property type="entry name" value="1-PFK"/>
    <property type="match status" value="1"/>
</dbReference>
<keyword evidence="9" id="KW-1185">Reference proteome</keyword>
<proteinExistence type="inferred from homology"/>
<dbReference type="PANTHER" id="PTHR46566">
    <property type="entry name" value="1-PHOSPHOFRUCTOKINASE-RELATED"/>
    <property type="match status" value="1"/>
</dbReference>
<organism evidence="8 9">
    <name type="scientific">Maledivibacter halophilus</name>
    <dbReference type="NCBI Taxonomy" id="36842"/>
    <lineage>
        <taxon>Bacteria</taxon>
        <taxon>Bacillati</taxon>
        <taxon>Bacillota</taxon>
        <taxon>Clostridia</taxon>
        <taxon>Peptostreptococcales</taxon>
        <taxon>Caminicellaceae</taxon>
        <taxon>Maledivibacter</taxon>
    </lineage>
</organism>
<dbReference type="Pfam" id="PF00294">
    <property type="entry name" value="PfkB"/>
    <property type="match status" value="1"/>
</dbReference>
<dbReference type="GO" id="GO:0009024">
    <property type="term" value="F:tagatose-6-phosphate kinase activity"/>
    <property type="evidence" value="ECO:0007669"/>
    <property type="project" value="UniProtKB-EC"/>
</dbReference>
<gene>
    <name evidence="8" type="ORF">SAMN02194393_01318</name>
</gene>
<dbReference type="GO" id="GO:2001059">
    <property type="term" value="P:D-tagatose 6-phosphate catabolic process"/>
    <property type="evidence" value="ECO:0007669"/>
    <property type="project" value="UniProtKB-UniPathway"/>
</dbReference>
<dbReference type="GO" id="GO:0005524">
    <property type="term" value="F:ATP binding"/>
    <property type="evidence" value="ECO:0007669"/>
    <property type="project" value="UniProtKB-KW"/>
</dbReference>
<keyword evidence="6" id="KW-0423">Lactose metabolism</keyword>
<evidence type="ECO:0000313" key="9">
    <source>
        <dbReference type="Proteomes" id="UP000190285"/>
    </source>
</evidence>
<dbReference type="InterPro" id="IPR029056">
    <property type="entry name" value="Ribokinase-like"/>
</dbReference>
<feature type="domain" description="Carbohydrate kinase PfkB" evidence="7">
    <location>
        <begin position="23"/>
        <end position="291"/>
    </location>
</feature>
<keyword evidence="3 6" id="KW-0547">Nucleotide-binding</keyword>
<dbReference type="FunFam" id="3.40.1190.20:FF:000001">
    <property type="entry name" value="Phosphofructokinase"/>
    <property type="match status" value="1"/>
</dbReference>
<reference evidence="8 9" key="1">
    <citation type="submission" date="2017-02" db="EMBL/GenBank/DDBJ databases">
        <authorList>
            <person name="Peterson S.W."/>
        </authorList>
    </citation>
    <scope>NUCLEOTIDE SEQUENCE [LARGE SCALE GENOMIC DNA]</scope>
    <source>
        <strain evidence="8 9">M1</strain>
    </source>
</reference>
<comment type="similarity">
    <text evidence="6">Belongs to the carbohydrate kinase PfkB family. LacC subfamily.</text>
</comment>
<dbReference type="UniPathway" id="UPA00704">
    <property type="reaction ID" value="UER00715"/>
</dbReference>
<dbReference type="CDD" id="cd01164">
    <property type="entry name" value="FruK_PfkB_like"/>
    <property type="match status" value="1"/>
</dbReference>
<evidence type="ECO:0000256" key="3">
    <source>
        <dbReference type="ARBA" id="ARBA00022741"/>
    </source>
</evidence>
<dbReference type="EMBL" id="FUZT01000003">
    <property type="protein sequence ID" value="SKC54628.1"/>
    <property type="molecule type" value="Genomic_DNA"/>
</dbReference>
<evidence type="ECO:0000256" key="4">
    <source>
        <dbReference type="ARBA" id="ARBA00022777"/>
    </source>
</evidence>
<dbReference type="SUPFAM" id="SSF53613">
    <property type="entry name" value="Ribokinase-like"/>
    <property type="match status" value="1"/>
</dbReference>
<protein>
    <recommendedName>
        <fullName evidence="6">Tagatose-6-phosphate kinase</fullName>
        <ecNumber evidence="6">2.7.1.144</ecNumber>
    </recommendedName>
</protein>
<dbReference type="AlphaFoldDB" id="A0A1T5JTU8"/>
<dbReference type="Proteomes" id="UP000190285">
    <property type="component" value="Unassembled WGS sequence"/>
</dbReference>
<keyword evidence="2 6" id="KW-0808">Transferase</keyword>
<evidence type="ECO:0000313" key="8">
    <source>
        <dbReference type="EMBL" id="SKC54628.1"/>
    </source>
</evidence>
<comment type="similarity">
    <text evidence="1">Belongs to the carbohydrate kinase pfkB family.</text>
</comment>
<dbReference type="STRING" id="36842.SAMN02194393_01318"/>
<sequence>MILAVTLNMAVDKTYTVPDYSIGNVFRTEEYKALPGGKGVNVVRVAKALGEDVRLTGFIGGNNGKTVLEGLKDQGIKSDFEFVKEETRTCINVLDSKNNTSTEILEAGPYIYEDELDRFLERYKYLSKRANVVALSGSLPNGVPKGIYENLINIAKENKAVTILDSSKESLEKGLRAIPFMAKPNRKELENVLGISLKCENDIINAADKYMKKGIKLFVVSMGEDGSIVGYNGDLYKVIPPQITPVNPVGCGDALVAGFAIGLSRNMDIKEVIRLSTAAATSNVLNYGAGIIKIEEVNSFLERINIIKI</sequence>
<evidence type="ECO:0000256" key="2">
    <source>
        <dbReference type="ARBA" id="ARBA00022679"/>
    </source>
</evidence>
<dbReference type="GO" id="GO:0016052">
    <property type="term" value="P:carbohydrate catabolic process"/>
    <property type="evidence" value="ECO:0007669"/>
    <property type="project" value="UniProtKB-ARBA"/>
</dbReference>
<name>A0A1T5JTU8_9FIRM</name>
<evidence type="ECO:0000256" key="1">
    <source>
        <dbReference type="ARBA" id="ARBA00005380"/>
    </source>
</evidence>
<dbReference type="PIRSF" id="PIRSF000535">
    <property type="entry name" value="1PFK/6PFK/LacC"/>
    <property type="match status" value="1"/>
</dbReference>
<dbReference type="GO" id="GO:0005829">
    <property type="term" value="C:cytosol"/>
    <property type="evidence" value="ECO:0007669"/>
    <property type="project" value="TreeGrafter"/>
</dbReference>
<keyword evidence="4 8" id="KW-0418">Kinase</keyword>